<dbReference type="AlphaFoldDB" id="A0A4D7YVX8"/>
<feature type="signal peptide" evidence="2">
    <location>
        <begin position="1"/>
        <end position="22"/>
    </location>
</feature>
<dbReference type="Pfam" id="PF00589">
    <property type="entry name" value="Phage_integrase"/>
    <property type="match status" value="1"/>
</dbReference>
<keyword evidence="1" id="KW-0233">DNA recombination</keyword>
<geneLocation type="plasmid" evidence="5">
    <name>patcfbp7129b</name>
</geneLocation>
<reference evidence="4 5" key="1">
    <citation type="submission" date="2019-04" db="EMBL/GenBank/DDBJ databases">
        <title>Complete genome sequence of Agrobacterium tumefaciens CFBP7129.</title>
        <authorList>
            <person name="Haryono M."/>
            <person name="Lin Y.-C."/>
            <person name="Lai E.-M."/>
            <person name="Kuo C.-H."/>
        </authorList>
    </citation>
    <scope>NUCLEOTIDE SEQUENCE [LARGE SCALE GENOMIC DNA]</scope>
    <source>
        <strain evidence="4 5">CFBP7129</strain>
        <plasmid evidence="5">patcfbp7129b</plasmid>
    </source>
</reference>
<proteinExistence type="predicted"/>
<dbReference type="PROSITE" id="PS51898">
    <property type="entry name" value="TYR_RECOMBINASE"/>
    <property type="match status" value="1"/>
</dbReference>
<evidence type="ECO:0000259" key="3">
    <source>
        <dbReference type="PROSITE" id="PS51898"/>
    </source>
</evidence>
<accession>A0A4D7YVX8</accession>
<feature type="chain" id="PRO_5020535460" evidence="2">
    <location>
        <begin position="23"/>
        <end position="138"/>
    </location>
</feature>
<dbReference type="SUPFAM" id="SSF56349">
    <property type="entry name" value="DNA breaking-rejoining enzymes"/>
    <property type="match status" value="1"/>
</dbReference>
<organism evidence="4 5">
    <name type="scientific">Agrobacterium tumefaciens</name>
    <dbReference type="NCBI Taxonomy" id="358"/>
    <lineage>
        <taxon>Bacteria</taxon>
        <taxon>Pseudomonadati</taxon>
        <taxon>Pseudomonadota</taxon>
        <taxon>Alphaproteobacteria</taxon>
        <taxon>Hyphomicrobiales</taxon>
        <taxon>Rhizobiaceae</taxon>
        <taxon>Rhizobium/Agrobacterium group</taxon>
        <taxon>Agrobacterium</taxon>
        <taxon>Agrobacterium tumefaciens complex</taxon>
    </lineage>
</organism>
<evidence type="ECO:0000313" key="4">
    <source>
        <dbReference type="EMBL" id="QCL98166.1"/>
    </source>
</evidence>
<name>A0A4D7YVX8_AGRTU</name>
<evidence type="ECO:0000313" key="5">
    <source>
        <dbReference type="Proteomes" id="UP000298649"/>
    </source>
</evidence>
<gene>
    <name evidence="4" type="ORF">CFBP7129_28730</name>
</gene>
<dbReference type="EMBL" id="CP039925">
    <property type="protein sequence ID" value="QCL98166.1"/>
    <property type="molecule type" value="Genomic_DNA"/>
</dbReference>
<dbReference type="Proteomes" id="UP000298649">
    <property type="component" value="Plasmid pAtCFBP7129b"/>
</dbReference>
<dbReference type="GO" id="GO:0003677">
    <property type="term" value="F:DNA binding"/>
    <property type="evidence" value="ECO:0007669"/>
    <property type="project" value="InterPro"/>
</dbReference>
<evidence type="ECO:0000256" key="2">
    <source>
        <dbReference type="SAM" id="SignalP"/>
    </source>
</evidence>
<dbReference type="InterPro" id="IPR011010">
    <property type="entry name" value="DNA_brk_join_enz"/>
</dbReference>
<sequence>MRCCSSRCICCGVNGFLAFSSAFLVSTGVGFEYILAKHAATAAQKLPSLADKRITPHVLRHTCAMHTLKATRDVRKVSLWLGHASLQSTEIYLRADPTEKLEALAAMAPPSLKPDRFAAPDKLLAMLKSIGRSTNYVE</sequence>
<dbReference type="GO" id="GO:0015074">
    <property type="term" value="P:DNA integration"/>
    <property type="evidence" value="ECO:0007669"/>
    <property type="project" value="InterPro"/>
</dbReference>
<dbReference type="GO" id="GO:0006310">
    <property type="term" value="P:DNA recombination"/>
    <property type="evidence" value="ECO:0007669"/>
    <property type="project" value="UniProtKB-KW"/>
</dbReference>
<feature type="domain" description="Tyr recombinase" evidence="3">
    <location>
        <begin position="1"/>
        <end position="105"/>
    </location>
</feature>
<keyword evidence="2" id="KW-0732">Signal</keyword>
<dbReference type="Gene3D" id="1.10.443.10">
    <property type="entry name" value="Intergrase catalytic core"/>
    <property type="match status" value="1"/>
</dbReference>
<dbReference type="InterPro" id="IPR002104">
    <property type="entry name" value="Integrase_catalytic"/>
</dbReference>
<dbReference type="InterPro" id="IPR013762">
    <property type="entry name" value="Integrase-like_cat_sf"/>
</dbReference>
<keyword evidence="4" id="KW-0614">Plasmid</keyword>
<evidence type="ECO:0000256" key="1">
    <source>
        <dbReference type="ARBA" id="ARBA00023172"/>
    </source>
</evidence>
<protein>
    <submittedName>
        <fullName evidence="4">Integrase</fullName>
    </submittedName>
</protein>